<dbReference type="PANTHER" id="PTHR11913">
    <property type="entry name" value="COFILIN-RELATED"/>
    <property type="match status" value="1"/>
</dbReference>
<accession>A0ABR0W9Q7</accession>
<dbReference type="CDD" id="cd11378">
    <property type="entry name" value="DUF296"/>
    <property type="match status" value="1"/>
</dbReference>
<gene>
    <name evidence="9" type="ORF">DH2020_023167</name>
</gene>
<dbReference type="InterPro" id="IPR029006">
    <property type="entry name" value="ADF-H/Gelsolin-like_dom_sf"/>
</dbReference>
<dbReference type="SUPFAM" id="SSF55753">
    <property type="entry name" value="Actin depolymerizing proteins"/>
    <property type="match status" value="1"/>
</dbReference>
<proteinExistence type="inferred from homology"/>
<evidence type="ECO:0000259" key="7">
    <source>
        <dbReference type="PROSITE" id="PS51263"/>
    </source>
</evidence>
<evidence type="ECO:0000259" key="8">
    <source>
        <dbReference type="PROSITE" id="PS51742"/>
    </source>
</evidence>
<dbReference type="PROSITE" id="PS51263">
    <property type="entry name" value="ADF_H"/>
    <property type="match status" value="1"/>
</dbReference>
<dbReference type="InterPro" id="IPR002108">
    <property type="entry name" value="ADF-H"/>
</dbReference>
<reference evidence="9 10" key="1">
    <citation type="journal article" date="2021" name="Comput. Struct. Biotechnol. J.">
        <title>De novo genome assembly of the potent medicinal plant Rehmannia glutinosa using nanopore technology.</title>
        <authorList>
            <person name="Ma L."/>
            <person name="Dong C."/>
            <person name="Song C."/>
            <person name="Wang X."/>
            <person name="Zheng X."/>
            <person name="Niu Y."/>
            <person name="Chen S."/>
            <person name="Feng W."/>
        </authorList>
    </citation>
    <scope>NUCLEOTIDE SEQUENCE [LARGE SCALE GENOMIC DNA]</scope>
    <source>
        <tissue evidence="9">Leaves</tissue>
    </source>
</reference>
<dbReference type="InterPro" id="IPR017904">
    <property type="entry name" value="ADF/Cofilin"/>
</dbReference>
<evidence type="ECO:0000256" key="4">
    <source>
        <dbReference type="ARBA" id="ARBA00023163"/>
    </source>
</evidence>
<comment type="caution">
    <text evidence="9">The sequence shown here is derived from an EMBL/GenBank/DDBJ whole genome shotgun (WGS) entry which is preliminary data.</text>
</comment>
<feature type="compositionally biased region" description="Polar residues" evidence="6">
    <location>
        <begin position="200"/>
        <end position="211"/>
    </location>
</feature>
<sequence>MDQREAMMLPGSAPYYVHRETAESVMGLQGPPSINPLSNPTVHFQSNAGGSLFGSALPLETSSTMSPHRISVGMSPVGPPPPAMLQGEPVRRGEGQGNMDVTDVKRKIMLFSRGRHHTVILSAIGVVSAVNMRSSGGGTLRFEGRFDILNLTGSYNDALHGPAGCLNLTLVGPDGRVSGGVVEDVMIAASRVQVVVATLSPRTPKTKNNAGEGSEASADPGDRTVGSLGTPATANAASGIAVDDDCKLRFLELKAKRNYRYIVFKIDGRGQQVTVEKAGDHSETYQDFADSLPSDECRYAVFDYDFTTNENCHKSKIFFIAW</sequence>
<organism evidence="9 10">
    <name type="scientific">Rehmannia glutinosa</name>
    <name type="common">Chinese foxglove</name>
    <dbReference type="NCBI Taxonomy" id="99300"/>
    <lineage>
        <taxon>Eukaryota</taxon>
        <taxon>Viridiplantae</taxon>
        <taxon>Streptophyta</taxon>
        <taxon>Embryophyta</taxon>
        <taxon>Tracheophyta</taxon>
        <taxon>Spermatophyta</taxon>
        <taxon>Magnoliopsida</taxon>
        <taxon>eudicotyledons</taxon>
        <taxon>Gunneridae</taxon>
        <taxon>Pentapetalae</taxon>
        <taxon>asterids</taxon>
        <taxon>lamiids</taxon>
        <taxon>Lamiales</taxon>
        <taxon>Orobanchaceae</taxon>
        <taxon>Rehmannieae</taxon>
        <taxon>Rehmannia</taxon>
    </lineage>
</organism>
<feature type="domain" description="PPC" evidence="8">
    <location>
        <begin position="87"/>
        <end position="221"/>
    </location>
</feature>
<dbReference type="Gene3D" id="3.40.20.10">
    <property type="entry name" value="Severin"/>
    <property type="match status" value="1"/>
</dbReference>
<evidence type="ECO:0000256" key="6">
    <source>
        <dbReference type="SAM" id="MobiDB-lite"/>
    </source>
</evidence>
<comment type="similarity">
    <text evidence="1">Belongs to the actin-binding proteins ADF family.</text>
</comment>
<evidence type="ECO:0008006" key="11">
    <source>
        <dbReference type="Google" id="ProtNLM"/>
    </source>
</evidence>
<evidence type="ECO:0000256" key="5">
    <source>
        <dbReference type="ARBA" id="ARBA00023203"/>
    </source>
</evidence>
<keyword evidence="2" id="KW-0805">Transcription regulation</keyword>
<keyword evidence="5" id="KW-0009">Actin-binding</keyword>
<keyword evidence="3" id="KW-0238">DNA-binding</keyword>
<dbReference type="InterPro" id="IPR005175">
    <property type="entry name" value="PPC_dom"/>
</dbReference>
<feature type="domain" description="ADF-H" evidence="7">
    <location>
        <begin position="237"/>
        <end position="322"/>
    </location>
</feature>
<protein>
    <recommendedName>
        <fullName evidence="11">ADF-H domain-containing protein</fullName>
    </recommendedName>
</protein>
<dbReference type="Proteomes" id="UP001318860">
    <property type="component" value="Unassembled WGS sequence"/>
</dbReference>
<dbReference type="SUPFAM" id="SSF117856">
    <property type="entry name" value="AF0104/ALDC/Ptd012-like"/>
    <property type="match status" value="1"/>
</dbReference>
<dbReference type="Gene3D" id="3.30.1330.80">
    <property type="entry name" value="Hypothetical protein, similar to alpha- acetolactate decarboxylase, domain 2"/>
    <property type="match status" value="1"/>
</dbReference>
<dbReference type="CDD" id="cd11286">
    <property type="entry name" value="ADF_cofilin_like"/>
    <property type="match status" value="1"/>
</dbReference>
<evidence type="ECO:0000313" key="10">
    <source>
        <dbReference type="Proteomes" id="UP001318860"/>
    </source>
</evidence>
<evidence type="ECO:0000256" key="2">
    <source>
        <dbReference type="ARBA" id="ARBA00023015"/>
    </source>
</evidence>
<dbReference type="Pfam" id="PF00241">
    <property type="entry name" value="Cofilin_ADF"/>
    <property type="match status" value="1"/>
</dbReference>
<name>A0ABR0W9Q7_REHGL</name>
<dbReference type="Pfam" id="PF03479">
    <property type="entry name" value="PCC"/>
    <property type="match status" value="1"/>
</dbReference>
<dbReference type="PROSITE" id="PS51742">
    <property type="entry name" value="PPC"/>
    <property type="match status" value="1"/>
</dbReference>
<dbReference type="EMBL" id="JABTTQ020000013">
    <property type="protein sequence ID" value="KAK6142819.1"/>
    <property type="molecule type" value="Genomic_DNA"/>
</dbReference>
<evidence type="ECO:0000256" key="1">
    <source>
        <dbReference type="ARBA" id="ARBA00006844"/>
    </source>
</evidence>
<evidence type="ECO:0000313" key="9">
    <source>
        <dbReference type="EMBL" id="KAK6142819.1"/>
    </source>
</evidence>
<keyword evidence="4" id="KW-0804">Transcription</keyword>
<feature type="region of interest" description="Disordered" evidence="6">
    <location>
        <begin position="200"/>
        <end position="227"/>
    </location>
</feature>
<keyword evidence="10" id="KW-1185">Reference proteome</keyword>
<evidence type="ECO:0000256" key="3">
    <source>
        <dbReference type="ARBA" id="ARBA00023125"/>
    </source>
</evidence>
<dbReference type="SMART" id="SM00102">
    <property type="entry name" value="ADF"/>
    <property type="match status" value="1"/>
</dbReference>